<dbReference type="InterPro" id="IPR025395">
    <property type="entry name" value="Phage_tail_terminator-like"/>
</dbReference>
<sequence length="135" mass="15017">MAAETAIAEALMGRLGAFTLAPAGPDLPIAWPGRVYKPVEDKGYLRATILRATPRRLTAGISLVEHKGLFQIDMFWPINKGETEPLKVADKLAYHFRTGWADCLVKLDDPPQIMTAWTDGAWFVVPVRIPYRAII</sequence>
<dbReference type="RefSeq" id="WP_166949542.1">
    <property type="nucleotide sequence ID" value="NZ_JAASQI010000002.1"/>
</dbReference>
<dbReference type="Gene3D" id="3.30.2000.20">
    <property type="match status" value="1"/>
</dbReference>
<dbReference type="Pfam" id="PF13554">
    <property type="entry name" value="Phage_tail_terminator_5"/>
    <property type="match status" value="1"/>
</dbReference>
<evidence type="ECO:0000313" key="2">
    <source>
        <dbReference type="Proteomes" id="UP001429580"/>
    </source>
</evidence>
<dbReference type="Proteomes" id="UP001429580">
    <property type="component" value="Unassembled WGS sequence"/>
</dbReference>
<dbReference type="EMBL" id="JAASQI010000002">
    <property type="protein sequence ID" value="NIJ57228.1"/>
    <property type="molecule type" value="Genomic_DNA"/>
</dbReference>
<keyword evidence="2" id="KW-1185">Reference proteome</keyword>
<name>A0ABX0UW99_9HYPH</name>
<proteinExistence type="predicted"/>
<evidence type="ECO:0000313" key="1">
    <source>
        <dbReference type="EMBL" id="NIJ57228.1"/>
    </source>
</evidence>
<protein>
    <submittedName>
        <fullName evidence="1">Uncharacterized protein</fullName>
    </submittedName>
</protein>
<organism evidence="1 2">
    <name type="scientific">Pseudochelatococcus lubricantis</name>
    <dbReference type="NCBI Taxonomy" id="1538102"/>
    <lineage>
        <taxon>Bacteria</taxon>
        <taxon>Pseudomonadati</taxon>
        <taxon>Pseudomonadota</taxon>
        <taxon>Alphaproteobacteria</taxon>
        <taxon>Hyphomicrobiales</taxon>
        <taxon>Chelatococcaceae</taxon>
        <taxon>Pseudochelatococcus</taxon>
    </lineage>
</organism>
<accession>A0ABX0UW99</accession>
<comment type="caution">
    <text evidence="1">The sequence shown here is derived from an EMBL/GenBank/DDBJ whole genome shotgun (WGS) entry which is preliminary data.</text>
</comment>
<reference evidence="1 2" key="1">
    <citation type="submission" date="2020-03" db="EMBL/GenBank/DDBJ databases">
        <title>Genomic Encyclopedia of Type Strains, Phase IV (KMG-IV): sequencing the most valuable type-strain genomes for metagenomic binning, comparative biology and taxonomic classification.</title>
        <authorList>
            <person name="Goeker M."/>
        </authorList>
    </citation>
    <scope>NUCLEOTIDE SEQUENCE [LARGE SCALE GENOMIC DNA]</scope>
    <source>
        <strain evidence="1 2">DSM 103870</strain>
    </source>
</reference>
<gene>
    <name evidence="1" type="ORF">FHS82_001054</name>
</gene>